<evidence type="ECO:0000313" key="3">
    <source>
        <dbReference type="Proteomes" id="UP000236003"/>
    </source>
</evidence>
<protein>
    <submittedName>
        <fullName evidence="2">Uncharacterized protein</fullName>
    </submittedName>
</protein>
<proteinExistence type="predicted"/>
<feature type="region of interest" description="Disordered" evidence="1">
    <location>
        <begin position="1"/>
        <end position="21"/>
    </location>
</feature>
<sequence length="80" mass="8115">MTDPLERAAAKAPPIIGSGCAQRYDPEALSSEQGADFAEAAALWGRLQSEEAGLEPAQVMSVAAGQSCPFGPGEHGTEAG</sequence>
<evidence type="ECO:0000313" key="2">
    <source>
        <dbReference type="EMBL" id="PNF58306.1"/>
    </source>
</evidence>
<dbReference type="RefSeq" id="WP_058063936.1">
    <property type="nucleotide sequence ID" value="NZ_JAMOHR010000014.1"/>
</dbReference>
<evidence type="ECO:0000256" key="1">
    <source>
        <dbReference type="SAM" id="MobiDB-lite"/>
    </source>
</evidence>
<accession>A0A2N8RB46</accession>
<dbReference type="EMBL" id="POUM01000015">
    <property type="protein sequence ID" value="PNF58306.1"/>
    <property type="molecule type" value="Genomic_DNA"/>
</dbReference>
<comment type="caution">
    <text evidence="2">The sequence shown here is derived from an EMBL/GenBank/DDBJ whole genome shotgun (WGS) entry which is preliminary data.</text>
</comment>
<name>A0A2N8RB46_STUST</name>
<dbReference type="AlphaFoldDB" id="A0A2N8RB46"/>
<dbReference type="Proteomes" id="UP000236003">
    <property type="component" value="Unassembled WGS sequence"/>
</dbReference>
<reference evidence="2 3" key="1">
    <citation type="submission" date="2018-01" db="EMBL/GenBank/DDBJ databases">
        <title>Denitrification phenotypes of diverse strains of Pseudomonas stutzeri.</title>
        <authorList>
            <person name="Milligan D.A."/>
            <person name="Bergaust L."/>
            <person name="Bakken L.R."/>
            <person name="Frostegard A."/>
        </authorList>
    </citation>
    <scope>NUCLEOTIDE SEQUENCE [LARGE SCALE GENOMIC DNA]</scope>
    <source>
        <strain evidence="2 3">CCUG 44592</strain>
    </source>
</reference>
<gene>
    <name evidence="2" type="ORF">CXK99_16495</name>
</gene>
<organism evidence="2 3">
    <name type="scientific">Stutzerimonas stutzeri</name>
    <name type="common">Pseudomonas stutzeri</name>
    <dbReference type="NCBI Taxonomy" id="316"/>
    <lineage>
        <taxon>Bacteria</taxon>
        <taxon>Pseudomonadati</taxon>
        <taxon>Pseudomonadota</taxon>
        <taxon>Gammaproteobacteria</taxon>
        <taxon>Pseudomonadales</taxon>
        <taxon>Pseudomonadaceae</taxon>
        <taxon>Stutzerimonas</taxon>
    </lineage>
</organism>